<accession>A0A951UW04</accession>
<reference evidence="1" key="2">
    <citation type="journal article" date="2022" name="Microbiol. Resour. Announc.">
        <title>Metagenome Sequencing to Explore Phylogenomics of Terrestrial Cyanobacteria.</title>
        <authorList>
            <person name="Ward R.D."/>
            <person name="Stajich J.E."/>
            <person name="Johansen J.R."/>
            <person name="Huntemann M."/>
            <person name="Clum A."/>
            <person name="Foster B."/>
            <person name="Foster B."/>
            <person name="Roux S."/>
            <person name="Palaniappan K."/>
            <person name="Varghese N."/>
            <person name="Mukherjee S."/>
            <person name="Reddy T.B.K."/>
            <person name="Daum C."/>
            <person name="Copeland A."/>
            <person name="Chen I.A."/>
            <person name="Ivanova N.N."/>
            <person name="Kyrpides N.C."/>
            <person name="Shapiro N."/>
            <person name="Eloe-Fadrosh E.A."/>
            <person name="Pietrasiak N."/>
        </authorList>
    </citation>
    <scope>NUCLEOTIDE SEQUENCE</scope>
    <source>
        <strain evidence="1">GSE-NOS-MK-12-04C</strain>
    </source>
</reference>
<reference evidence="1" key="1">
    <citation type="submission" date="2021-05" db="EMBL/GenBank/DDBJ databases">
        <authorList>
            <person name="Pietrasiak N."/>
            <person name="Ward R."/>
            <person name="Stajich J.E."/>
            <person name="Kurbessoian T."/>
        </authorList>
    </citation>
    <scope>NUCLEOTIDE SEQUENCE</scope>
    <source>
        <strain evidence="1">GSE-NOS-MK-12-04C</strain>
    </source>
</reference>
<name>A0A951UW04_9CYAN</name>
<organism evidence="1 2">
    <name type="scientific">Cyanomargarita calcarea GSE-NOS-MK-12-04C</name>
    <dbReference type="NCBI Taxonomy" id="2839659"/>
    <lineage>
        <taxon>Bacteria</taxon>
        <taxon>Bacillati</taxon>
        <taxon>Cyanobacteriota</taxon>
        <taxon>Cyanophyceae</taxon>
        <taxon>Nostocales</taxon>
        <taxon>Cyanomargaritaceae</taxon>
        <taxon>Cyanomargarita</taxon>
    </lineage>
</organism>
<evidence type="ECO:0000313" key="2">
    <source>
        <dbReference type="Proteomes" id="UP000729701"/>
    </source>
</evidence>
<dbReference type="Proteomes" id="UP000729701">
    <property type="component" value="Unassembled WGS sequence"/>
</dbReference>
<comment type="caution">
    <text evidence="1">The sequence shown here is derived from an EMBL/GenBank/DDBJ whole genome shotgun (WGS) entry which is preliminary data.</text>
</comment>
<gene>
    <name evidence="1" type="ORF">KME60_29550</name>
</gene>
<sequence>MDLALTDHFCQNIFSCPSNDDIATNAENIRSLMGLATGAMLAVGQIFQQTKDELGKGFKDWAYSNEFVMSDANKLIKLFDYFGENFDALTGVSPLQLLRLLVPSHEESRGVLADLIDECGNVSCADIASICASHKIKRVPTIKSQQATNTEPIVELKMVGNQQGGTGIFRLEVKDHQLASELDTQWKQSSMPAHQWMRFMSSSVRVVQEIASVVLGRNLTHESELDELRKLLFKETTQDLGVVAESIDSEVMLEVDGLPMIVRDCLNKIEELNSKTASLTSPVGTDAMMRRIYREERDSAIASLKLLAVEYEIDLPSLLFRVANMEQTVAVKK</sequence>
<proteinExistence type="predicted"/>
<dbReference type="AlphaFoldDB" id="A0A951UW04"/>
<protein>
    <submittedName>
        <fullName evidence="1">Uncharacterized protein</fullName>
    </submittedName>
</protein>
<evidence type="ECO:0000313" key="1">
    <source>
        <dbReference type="EMBL" id="MBW4671457.1"/>
    </source>
</evidence>
<dbReference type="EMBL" id="JAHHGZ010000045">
    <property type="protein sequence ID" value="MBW4671457.1"/>
    <property type="molecule type" value="Genomic_DNA"/>
</dbReference>